<sequence length="19" mass="2174">NNNDDDEDEGNLRNQIKGN</sequence>
<organism evidence="1 2">
    <name type="scientific">Rotaria sordida</name>
    <dbReference type="NCBI Taxonomy" id="392033"/>
    <lineage>
        <taxon>Eukaryota</taxon>
        <taxon>Metazoa</taxon>
        <taxon>Spiralia</taxon>
        <taxon>Gnathifera</taxon>
        <taxon>Rotifera</taxon>
        <taxon>Eurotatoria</taxon>
        <taxon>Bdelloidea</taxon>
        <taxon>Philodinida</taxon>
        <taxon>Philodinidae</taxon>
        <taxon>Rotaria</taxon>
    </lineage>
</organism>
<gene>
    <name evidence="1" type="ORF">OTI717_LOCUS43780</name>
</gene>
<protein>
    <submittedName>
        <fullName evidence="1">Uncharacterized protein</fullName>
    </submittedName>
</protein>
<comment type="caution">
    <text evidence="1">The sequence shown here is derived from an EMBL/GenBank/DDBJ whole genome shotgun (WGS) entry which is preliminary data.</text>
</comment>
<dbReference type="EMBL" id="CAJOAX010066268">
    <property type="protein sequence ID" value="CAF4358605.1"/>
    <property type="molecule type" value="Genomic_DNA"/>
</dbReference>
<dbReference type="Proteomes" id="UP000663823">
    <property type="component" value="Unassembled WGS sequence"/>
</dbReference>
<dbReference type="AlphaFoldDB" id="A0A820LKM0"/>
<evidence type="ECO:0000313" key="2">
    <source>
        <dbReference type="Proteomes" id="UP000663823"/>
    </source>
</evidence>
<reference evidence="1" key="1">
    <citation type="submission" date="2021-02" db="EMBL/GenBank/DDBJ databases">
        <authorList>
            <person name="Nowell W R."/>
        </authorList>
    </citation>
    <scope>NUCLEOTIDE SEQUENCE</scope>
</reference>
<name>A0A820LKM0_9BILA</name>
<evidence type="ECO:0000313" key="1">
    <source>
        <dbReference type="EMBL" id="CAF4358605.1"/>
    </source>
</evidence>
<feature type="non-terminal residue" evidence="1">
    <location>
        <position position="1"/>
    </location>
</feature>
<proteinExistence type="predicted"/>
<accession>A0A820LKM0</accession>